<evidence type="ECO:0000313" key="4">
    <source>
        <dbReference type="Proteomes" id="UP001497744"/>
    </source>
</evidence>
<dbReference type="GeneID" id="94197800"/>
<dbReference type="EMBL" id="BPLF01000006">
    <property type="protein sequence ID" value="GIX66319.1"/>
    <property type="molecule type" value="Genomic_DNA"/>
</dbReference>
<keyword evidence="4" id="KW-1185">Reference proteome</keyword>
<name>A0AAV4M2R6_BABCB</name>
<dbReference type="InterPro" id="IPR036967">
    <property type="entry name" value="Ribosomal_uS11_sf"/>
</dbReference>
<proteinExistence type="predicted"/>
<comment type="caution">
    <text evidence="3">The sequence shown here is derived from an EMBL/GenBank/DDBJ whole genome shotgun (WGS) entry which is preliminary data.</text>
</comment>
<dbReference type="SUPFAM" id="SSF53137">
    <property type="entry name" value="Translational machinery components"/>
    <property type="match status" value="1"/>
</dbReference>
<dbReference type="GO" id="GO:0005840">
    <property type="term" value="C:ribosome"/>
    <property type="evidence" value="ECO:0007669"/>
    <property type="project" value="UniProtKB-KW"/>
</dbReference>
<keyword evidence="2" id="KW-0687">Ribonucleoprotein</keyword>
<dbReference type="GO" id="GO:0003735">
    <property type="term" value="F:structural constituent of ribosome"/>
    <property type="evidence" value="ECO:0007669"/>
    <property type="project" value="InterPro"/>
</dbReference>
<accession>A0AAV4M2R6</accession>
<dbReference type="AlphaFoldDB" id="A0AAV4M2R6"/>
<dbReference type="Gene3D" id="3.30.420.80">
    <property type="entry name" value="Ribosomal protein S11"/>
    <property type="match status" value="1"/>
</dbReference>
<dbReference type="GO" id="GO:0006412">
    <property type="term" value="P:translation"/>
    <property type="evidence" value="ECO:0007669"/>
    <property type="project" value="InterPro"/>
</dbReference>
<dbReference type="Proteomes" id="UP001497744">
    <property type="component" value="Unassembled WGS sequence"/>
</dbReference>
<protein>
    <submittedName>
        <fullName evidence="3">Ribosomal protein S11</fullName>
    </submittedName>
</protein>
<evidence type="ECO:0000256" key="2">
    <source>
        <dbReference type="ARBA" id="ARBA00023274"/>
    </source>
</evidence>
<evidence type="ECO:0000256" key="1">
    <source>
        <dbReference type="ARBA" id="ARBA00022980"/>
    </source>
</evidence>
<dbReference type="RefSeq" id="XP_067718388.1">
    <property type="nucleotide sequence ID" value="XM_067862287.1"/>
</dbReference>
<organism evidence="3 4">
    <name type="scientific">Babesia caballi</name>
    <dbReference type="NCBI Taxonomy" id="5871"/>
    <lineage>
        <taxon>Eukaryota</taxon>
        <taxon>Sar</taxon>
        <taxon>Alveolata</taxon>
        <taxon>Apicomplexa</taxon>
        <taxon>Aconoidasida</taxon>
        <taxon>Piroplasmida</taxon>
        <taxon>Babesiidae</taxon>
        <taxon>Babesia</taxon>
    </lineage>
</organism>
<keyword evidence="1 3" id="KW-0689">Ribosomal protein</keyword>
<reference evidence="3 4" key="1">
    <citation type="submission" date="2021-06" db="EMBL/GenBank/DDBJ databases">
        <title>Genome sequence of Babesia caballi.</title>
        <authorList>
            <person name="Yamagishi J."/>
            <person name="Kidaka T."/>
            <person name="Ochi A."/>
        </authorList>
    </citation>
    <scope>NUCLEOTIDE SEQUENCE [LARGE SCALE GENOMIC DNA]</scope>
    <source>
        <strain evidence="3">USDA-D6B2</strain>
    </source>
</reference>
<gene>
    <name evidence="3" type="ORF">BcabD6B2_57550</name>
</gene>
<dbReference type="GO" id="GO:1990904">
    <property type="term" value="C:ribonucleoprotein complex"/>
    <property type="evidence" value="ECO:0007669"/>
    <property type="project" value="UniProtKB-KW"/>
</dbReference>
<sequence>MAYSCHGKLSSASIFHFGSISAVTDAWSRLPLQGVIGFRALVRSFFTDASCIPTTPRNFHYGFSPSRGSVPALGPPSHSRHTFASSSDKLNAITSGLPGKNRMLTKAELKNFPGHLQRYKKYGGLPEFHNVDRNRHGLIALPTDRFMLVLTTSKNNVHAQLVNRSRNYRTVFGSFAGNVGINKKQQQTERCAYRIGENMAKKCKRLGVFAVDVKFRRIMRIETVLQAFQAEGLQVGQLIHEPRLPKTGINSVRPRRRRRV</sequence>
<evidence type="ECO:0000313" key="3">
    <source>
        <dbReference type="EMBL" id="GIX66319.1"/>
    </source>
</evidence>